<protein>
    <submittedName>
        <fullName evidence="1">Uncharacterized protein</fullName>
    </submittedName>
</protein>
<feature type="non-terminal residue" evidence="1">
    <location>
        <position position="1"/>
    </location>
</feature>
<dbReference type="Proteomes" id="UP000187323">
    <property type="component" value="Unassembled WGS sequence"/>
</dbReference>
<dbReference type="EMBL" id="MPTO01000042">
    <property type="protein sequence ID" value="OME11053.1"/>
    <property type="molecule type" value="Genomic_DNA"/>
</dbReference>
<dbReference type="AlphaFoldDB" id="A0AB36J3F8"/>
<dbReference type="Pfam" id="PF08761">
    <property type="entry name" value="dUTPase_2"/>
    <property type="match status" value="1"/>
</dbReference>
<dbReference type="RefSeq" id="WP_179088961.1">
    <property type="nucleotide sequence ID" value="NZ_MPTO01000042.1"/>
</dbReference>
<dbReference type="SUPFAM" id="SSF101386">
    <property type="entry name" value="all-alpha NTP pyrophosphatases"/>
    <property type="match status" value="1"/>
</dbReference>
<sequence>ILGDKLLATPPNDNAKFQREHFRSALFVFYSLGEQRLGFTFEQITEAYTAKNKVNHDRQSNGY</sequence>
<reference evidence="1 2" key="1">
    <citation type="submission" date="2016-10" db="EMBL/GenBank/DDBJ databases">
        <title>Paenibacillus species isolates.</title>
        <authorList>
            <person name="Beno S.M."/>
        </authorList>
    </citation>
    <scope>NUCLEOTIDE SEQUENCE [LARGE SCALE GENOMIC DNA]</scope>
    <source>
        <strain evidence="1 2">FSL H7-0918</strain>
    </source>
</reference>
<comment type="caution">
    <text evidence="1">The sequence shown here is derived from an EMBL/GenBank/DDBJ whole genome shotgun (WGS) entry which is preliminary data.</text>
</comment>
<dbReference type="Gene3D" id="1.10.4010.10">
    <property type="entry name" value="Type II deoxyuridine triphosphatase"/>
    <property type="match status" value="1"/>
</dbReference>
<organism evidence="1 2">
    <name type="scientific">Paenibacillus odorifer</name>
    <dbReference type="NCBI Taxonomy" id="189426"/>
    <lineage>
        <taxon>Bacteria</taxon>
        <taxon>Bacillati</taxon>
        <taxon>Bacillota</taxon>
        <taxon>Bacilli</taxon>
        <taxon>Bacillales</taxon>
        <taxon>Paenibacillaceae</taxon>
        <taxon>Paenibacillus</taxon>
    </lineage>
</organism>
<dbReference type="InterPro" id="IPR014871">
    <property type="entry name" value="dUTPase/dCTP_pyrophosphatase"/>
</dbReference>
<proteinExistence type="predicted"/>
<name>A0AB36J3F8_9BACL</name>
<accession>A0AB36J3F8</accession>
<evidence type="ECO:0000313" key="2">
    <source>
        <dbReference type="Proteomes" id="UP000187323"/>
    </source>
</evidence>
<evidence type="ECO:0000313" key="1">
    <source>
        <dbReference type="EMBL" id="OME11053.1"/>
    </source>
</evidence>
<gene>
    <name evidence="1" type="ORF">BSK47_29540</name>
</gene>